<dbReference type="InParanoid" id="D3AYD9"/>
<dbReference type="RefSeq" id="XP_020438072.1">
    <property type="nucleotide sequence ID" value="XM_020572214.1"/>
</dbReference>
<gene>
    <name evidence="2" type="ORF">PPL_01199</name>
</gene>
<comment type="caution">
    <text evidence="2">The sequence shown here is derived from an EMBL/GenBank/DDBJ whole genome shotgun (WGS) entry which is preliminary data.</text>
</comment>
<evidence type="ECO:0000256" key="1">
    <source>
        <dbReference type="SAM" id="MobiDB-lite"/>
    </source>
</evidence>
<reference evidence="2 3" key="1">
    <citation type="journal article" date="2011" name="Genome Res.">
        <title>Phylogeny-wide analysis of social amoeba genomes highlights ancient origins for complex intercellular communication.</title>
        <authorList>
            <person name="Heidel A.J."/>
            <person name="Lawal H.M."/>
            <person name="Felder M."/>
            <person name="Schilde C."/>
            <person name="Helps N.R."/>
            <person name="Tunggal B."/>
            <person name="Rivero F."/>
            <person name="John U."/>
            <person name="Schleicher M."/>
            <person name="Eichinger L."/>
            <person name="Platzer M."/>
            <person name="Noegel A.A."/>
            <person name="Schaap P."/>
            <person name="Gloeckner G."/>
        </authorList>
    </citation>
    <scope>NUCLEOTIDE SEQUENCE [LARGE SCALE GENOMIC DNA]</scope>
    <source>
        <strain evidence="3">ATCC 26659 / Pp 5 / PN500</strain>
    </source>
</reference>
<dbReference type="AlphaFoldDB" id="D3AYD9"/>
<name>D3AYD9_HETP5</name>
<dbReference type="EMBL" id="ADBJ01000004">
    <property type="protein sequence ID" value="EFA85966.1"/>
    <property type="molecule type" value="Genomic_DNA"/>
</dbReference>
<evidence type="ECO:0000313" key="3">
    <source>
        <dbReference type="Proteomes" id="UP000001396"/>
    </source>
</evidence>
<sequence>MYRVATRNLFKFNWFGFGNKNVNNNNNSNNIKQNKRNNEVEDNDDDEDGLDKLIASTQSLIDKSRKVTELGDKYKDTMLMNSKLTDEIKLQNQKNIQETIDNSMKELEDRFNNIEFDANMNIVRKDVGKAKVVNEQIDSFQKRLDQLFVIAKEHIINTTANTAPHHREDFRDKIKKLTQEIDESTYLSEDLKSHFKNTAKGLEELDEESK</sequence>
<protein>
    <submittedName>
        <fullName evidence="2">Uncharacterized protein</fullName>
    </submittedName>
</protein>
<proteinExistence type="predicted"/>
<evidence type="ECO:0000313" key="2">
    <source>
        <dbReference type="EMBL" id="EFA85966.1"/>
    </source>
</evidence>
<dbReference type="GeneID" id="31356729"/>
<dbReference type="Proteomes" id="UP000001396">
    <property type="component" value="Unassembled WGS sequence"/>
</dbReference>
<feature type="compositionally biased region" description="Low complexity" evidence="1">
    <location>
        <begin position="23"/>
        <end position="32"/>
    </location>
</feature>
<organism evidence="2 3">
    <name type="scientific">Heterostelium pallidum (strain ATCC 26659 / Pp 5 / PN500)</name>
    <name type="common">Cellular slime mold</name>
    <name type="synonym">Polysphondylium pallidum</name>
    <dbReference type="NCBI Taxonomy" id="670386"/>
    <lineage>
        <taxon>Eukaryota</taxon>
        <taxon>Amoebozoa</taxon>
        <taxon>Evosea</taxon>
        <taxon>Eumycetozoa</taxon>
        <taxon>Dictyostelia</taxon>
        <taxon>Acytosteliales</taxon>
        <taxon>Acytosteliaceae</taxon>
        <taxon>Heterostelium</taxon>
    </lineage>
</organism>
<keyword evidence="3" id="KW-1185">Reference proteome</keyword>
<accession>D3AYD9</accession>
<feature type="region of interest" description="Disordered" evidence="1">
    <location>
        <begin position="23"/>
        <end position="47"/>
    </location>
</feature>